<proteinExistence type="predicted"/>
<sequence>MVSSLSFSSPAPFFAVKSLTLILIGTNWERSSLLLLPSSLRSIIRNTRGAISDCLPITVIYSSILLVFFKNLVVQHCSPILKCCTRVLLLELGRH</sequence>
<dbReference type="Proteomes" id="UP000238479">
    <property type="component" value="Chromosome 4"/>
</dbReference>
<dbReference type="AlphaFoldDB" id="A0A2P6R3M5"/>
<organism evidence="1 2">
    <name type="scientific">Rosa chinensis</name>
    <name type="common">China rose</name>
    <dbReference type="NCBI Taxonomy" id="74649"/>
    <lineage>
        <taxon>Eukaryota</taxon>
        <taxon>Viridiplantae</taxon>
        <taxon>Streptophyta</taxon>
        <taxon>Embryophyta</taxon>
        <taxon>Tracheophyta</taxon>
        <taxon>Spermatophyta</taxon>
        <taxon>Magnoliopsida</taxon>
        <taxon>eudicotyledons</taxon>
        <taxon>Gunneridae</taxon>
        <taxon>Pentapetalae</taxon>
        <taxon>rosids</taxon>
        <taxon>fabids</taxon>
        <taxon>Rosales</taxon>
        <taxon>Rosaceae</taxon>
        <taxon>Rosoideae</taxon>
        <taxon>Rosoideae incertae sedis</taxon>
        <taxon>Rosa</taxon>
    </lineage>
</organism>
<keyword evidence="2" id="KW-1185">Reference proteome</keyword>
<accession>A0A2P6R3M5</accession>
<comment type="caution">
    <text evidence="1">The sequence shown here is derived from an EMBL/GenBank/DDBJ whole genome shotgun (WGS) entry which is preliminary data.</text>
</comment>
<dbReference type="EMBL" id="PDCK01000042">
    <property type="protein sequence ID" value="PRQ41026.1"/>
    <property type="molecule type" value="Genomic_DNA"/>
</dbReference>
<dbReference type="Gramene" id="PRQ41026">
    <property type="protein sequence ID" value="PRQ41026"/>
    <property type="gene ID" value="RchiOBHm_Chr4g0442501"/>
</dbReference>
<gene>
    <name evidence="1" type="ORF">RchiOBHm_Chr4g0442501</name>
</gene>
<evidence type="ECO:0000313" key="2">
    <source>
        <dbReference type="Proteomes" id="UP000238479"/>
    </source>
</evidence>
<name>A0A2P6R3M5_ROSCH</name>
<evidence type="ECO:0000313" key="1">
    <source>
        <dbReference type="EMBL" id="PRQ41026.1"/>
    </source>
</evidence>
<reference evidence="1 2" key="1">
    <citation type="journal article" date="2018" name="Nat. Genet.">
        <title>The Rosa genome provides new insights in the design of modern roses.</title>
        <authorList>
            <person name="Bendahmane M."/>
        </authorList>
    </citation>
    <scope>NUCLEOTIDE SEQUENCE [LARGE SCALE GENOMIC DNA]</scope>
    <source>
        <strain evidence="2">cv. Old Blush</strain>
    </source>
</reference>
<protein>
    <submittedName>
        <fullName evidence="1">Uncharacterized protein</fullName>
    </submittedName>
</protein>